<keyword evidence="9" id="KW-0969">Cilium</keyword>
<dbReference type="GO" id="GO:0009421">
    <property type="term" value="C:bacterial-type flagellum filament cap"/>
    <property type="evidence" value="ECO:0007669"/>
    <property type="project" value="InterPro"/>
</dbReference>
<evidence type="ECO:0000256" key="4">
    <source>
        <dbReference type="ARBA" id="ARBA00023143"/>
    </source>
</evidence>
<name>U5LI20_9BACI</name>
<comment type="similarity">
    <text evidence="1 5">Belongs to the FliD family.</text>
</comment>
<dbReference type="HOGENOM" id="CLU_015182_0_0_9"/>
<dbReference type="GO" id="GO:0005576">
    <property type="term" value="C:extracellular region"/>
    <property type="evidence" value="ECO:0007669"/>
    <property type="project" value="UniProtKB-SubCell"/>
</dbReference>
<keyword evidence="10" id="KW-1185">Reference proteome</keyword>
<dbReference type="Pfam" id="PF02465">
    <property type="entry name" value="FliD_N"/>
    <property type="match status" value="1"/>
</dbReference>
<evidence type="ECO:0000313" key="10">
    <source>
        <dbReference type="Proteomes" id="UP000017805"/>
    </source>
</evidence>
<reference evidence="9 10" key="1">
    <citation type="submission" date="2013-07" db="EMBL/GenBank/DDBJ databases">
        <title>Complete genome sequence of Bacillus infantis NRRL B-14911 that has potential to induce cardiac disease by antigenic mimicry.</title>
        <authorList>
            <person name="Massilamany C."/>
            <person name="Smith T.P.L."/>
            <person name="Loy J.D."/>
            <person name="Barletta R."/>
            <person name="Reddy J."/>
        </authorList>
    </citation>
    <scope>NUCLEOTIDE SEQUENCE [LARGE SCALE GENOMIC DNA]</scope>
    <source>
        <strain evidence="9 10">NRRL B-14911</strain>
    </source>
</reference>
<evidence type="ECO:0000256" key="5">
    <source>
        <dbReference type="RuleBase" id="RU362066"/>
    </source>
</evidence>
<dbReference type="STRING" id="1367477.N288_22010"/>
<evidence type="ECO:0000256" key="1">
    <source>
        <dbReference type="ARBA" id="ARBA00009764"/>
    </source>
</evidence>
<dbReference type="Pfam" id="PF07195">
    <property type="entry name" value="FliD_C"/>
    <property type="match status" value="1"/>
</dbReference>
<protein>
    <recommendedName>
        <fullName evidence="5">Flagellar hook-associated protein 2</fullName>
        <shortName evidence="5">HAP2</shortName>
    </recommendedName>
    <alternativeName>
        <fullName evidence="5">Flagellar cap protein</fullName>
    </alternativeName>
</protein>
<accession>U5LI20</accession>
<dbReference type="Proteomes" id="UP000017805">
    <property type="component" value="Chromosome"/>
</dbReference>
<comment type="function">
    <text evidence="5">Required for morphogenesis and for the elongation of the flagellar filament by facilitating polymerization of the flagellin monomers at the tip of growing filament. Forms a capping structure, which prevents flagellin subunits (transported through the central channel of the flagellum) from leaking out without polymerization at the distal end.</text>
</comment>
<evidence type="ECO:0000259" key="8">
    <source>
        <dbReference type="Pfam" id="PF07195"/>
    </source>
</evidence>
<evidence type="ECO:0000256" key="3">
    <source>
        <dbReference type="ARBA" id="ARBA00023054"/>
    </source>
</evidence>
<keyword evidence="9" id="KW-0282">Flagellum</keyword>
<feature type="domain" description="Flagellar hook-associated protein 2 C-terminal" evidence="8">
    <location>
        <begin position="425"/>
        <end position="686"/>
    </location>
</feature>
<dbReference type="AlphaFoldDB" id="U5LI20"/>
<dbReference type="InterPro" id="IPR040026">
    <property type="entry name" value="FliD"/>
</dbReference>
<dbReference type="PATRIC" id="fig|1367477.3.peg.4389"/>
<comment type="subcellular location">
    <subcellularLocation>
        <location evidence="5">Secreted</location>
    </subcellularLocation>
    <subcellularLocation>
        <location evidence="5">Bacterial flagellum</location>
    </subcellularLocation>
</comment>
<dbReference type="PANTHER" id="PTHR30288:SF0">
    <property type="entry name" value="FLAGELLAR HOOK-ASSOCIATED PROTEIN 2"/>
    <property type="match status" value="1"/>
</dbReference>
<feature type="region of interest" description="Disordered" evidence="6">
    <location>
        <begin position="509"/>
        <end position="530"/>
    </location>
</feature>
<dbReference type="GO" id="GO:0007155">
    <property type="term" value="P:cell adhesion"/>
    <property type="evidence" value="ECO:0007669"/>
    <property type="project" value="InterPro"/>
</dbReference>
<feature type="domain" description="Flagellar hook-associated protein 2 N-terminal" evidence="7">
    <location>
        <begin position="9"/>
        <end position="105"/>
    </location>
</feature>
<dbReference type="OrthoDB" id="9776025at2"/>
<dbReference type="InterPro" id="IPR003481">
    <property type="entry name" value="FliD_N"/>
</dbReference>
<dbReference type="EMBL" id="CP006643">
    <property type="protein sequence ID" value="AGX06242.1"/>
    <property type="molecule type" value="Genomic_DNA"/>
</dbReference>
<dbReference type="KEGG" id="bif:N288_22010"/>
<gene>
    <name evidence="9" type="ORF">N288_22010</name>
</gene>
<dbReference type="GO" id="GO:0071973">
    <property type="term" value="P:bacterial-type flagellum-dependent cell motility"/>
    <property type="evidence" value="ECO:0007669"/>
    <property type="project" value="TreeGrafter"/>
</dbReference>
<sequence length="698" mass="76720">MVRIGGLASGMDIDQLVSDLMKAERMPLDKMKQKKQVMEWQRDDYRSMNTLLLNFRTELTQMKLSTSYRARSTSSTNEARVTATATSAAALASYSISNVKKLASAATKVNTAALSADKEKKIDVSKSLLESSGSFAEAIEWKTGSVETKTINPAEAGKEFSLGLAKGVSLAAGTESYMNVKVNGKTFGVVTDINQLNENNVYVDTENGKLTFKNSIAKSSSIKVDYIADKKIDTFAFSEDASNFTLSKGQPSSISSIVITDKDQKASTYTVVNGENGLWDITDDSGKVGTVDPATGKVMFNGINLKDASVKVEYQQSYFNFNVGSHTSKGFVSENFNIQGTESLNNVINKVNSSSAGVSMFYDSFKDKVTLTRTETGNFHGLDSNPVDKDGKEIARTPLADDEIVTSGDFINRVLGFEKAAETGGDNAVFTINGLETERSSNTFDISGVTFSLKQTFSDAPVNISINNNTNAIFDNIKGFVEKYNELIGKIQGEISEEKYKSYTPLTDEQREQLSDKQQEQWEEKAKSGTLRRDPTLTSLLTSMRTDFYTSVNSEGINPLYKQLSAIGIKTTANYLEGGKLEINEAELKKAIEADPASIEKLFNASGTTNDQKGIVQRLYDTVNTSMEKVKLKAGNSFSTNQQFTMGKQLDSLNKSIDSFESRLTQVENRYWSQFTAMEKAIQRSNEQMAYLMQQFGG</sequence>
<dbReference type="GO" id="GO:0009424">
    <property type="term" value="C:bacterial-type flagellum hook"/>
    <property type="evidence" value="ECO:0007669"/>
    <property type="project" value="UniProtKB-UniRule"/>
</dbReference>
<dbReference type="PANTHER" id="PTHR30288">
    <property type="entry name" value="FLAGELLAR CAP/ASSEMBLY PROTEIN FLID"/>
    <property type="match status" value="1"/>
</dbReference>
<comment type="subunit">
    <text evidence="2 5">Homopentamer.</text>
</comment>
<evidence type="ECO:0000313" key="9">
    <source>
        <dbReference type="EMBL" id="AGX06242.1"/>
    </source>
</evidence>
<evidence type="ECO:0000256" key="6">
    <source>
        <dbReference type="SAM" id="MobiDB-lite"/>
    </source>
</evidence>
<evidence type="ECO:0000259" key="7">
    <source>
        <dbReference type="Pfam" id="PF02465"/>
    </source>
</evidence>
<keyword evidence="5" id="KW-0964">Secreted</keyword>
<keyword evidence="4 5" id="KW-0975">Bacterial flagellum</keyword>
<dbReference type="RefSeq" id="WP_022544401.1">
    <property type="nucleotide sequence ID" value="NC_022524.1"/>
</dbReference>
<dbReference type="InterPro" id="IPR010809">
    <property type="entry name" value="FliD_C"/>
</dbReference>
<keyword evidence="9" id="KW-0966">Cell projection</keyword>
<proteinExistence type="inferred from homology"/>
<evidence type="ECO:0000256" key="2">
    <source>
        <dbReference type="ARBA" id="ARBA00011255"/>
    </source>
</evidence>
<keyword evidence="3" id="KW-0175">Coiled coil</keyword>
<organism evidence="9 10">
    <name type="scientific">Bacillus infantis NRRL B-14911</name>
    <dbReference type="NCBI Taxonomy" id="1367477"/>
    <lineage>
        <taxon>Bacteria</taxon>
        <taxon>Bacillati</taxon>
        <taxon>Bacillota</taxon>
        <taxon>Bacilli</taxon>
        <taxon>Bacillales</taxon>
        <taxon>Bacillaceae</taxon>
        <taxon>Bacillus</taxon>
    </lineage>
</organism>